<name>S0G2T1_9BACT</name>
<comment type="subcellular location">
    <subcellularLocation>
        <location evidence="1">Cell membrane</location>
        <topology evidence="1">Multi-pass membrane protein</topology>
    </subcellularLocation>
</comment>
<keyword evidence="2" id="KW-0813">Transport</keyword>
<gene>
    <name evidence="9" type="primary">ktrB</name>
    <name evidence="9" type="ORF">Dpo_1c08040</name>
</gene>
<evidence type="ECO:0000256" key="2">
    <source>
        <dbReference type="ARBA" id="ARBA00022448"/>
    </source>
</evidence>
<keyword evidence="7 8" id="KW-0472">Membrane</keyword>
<evidence type="ECO:0000256" key="3">
    <source>
        <dbReference type="ARBA" id="ARBA00022475"/>
    </source>
</evidence>
<organism evidence="9 10">
    <name type="scientific">Desulfotignum phosphitoxidans DSM 13687</name>
    <dbReference type="NCBI Taxonomy" id="1286635"/>
    <lineage>
        <taxon>Bacteria</taxon>
        <taxon>Pseudomonadati</taxon>
        <taxon>Thermodesulfobacteriota</taxon>
        <taxon>Desulfobacteria</taxon>
        <taxon>Desulfobacterales</taxon>
        <taxon>Desulfobacteraceae</taxon>
        <taxon>Desulfotignum</taxon>
    </lineage>
</organism>
<feature type="transmembrane region" description="Helical" evidence="8">
    <location>
        <begin position="286"/>
        <end position="305"/>
    </location>
</feature>
<feature type="transmembrane region" description="Helical" evidence="8">
    <location>
        <begin position="128"/>
        <end position="152"/>
    </location>
</feature>
<feature type="transmembrane region" description="Helical" evidence="8">
    <location>
        <begin position="78"/>
        <end position="102"/>
    </location>
</feature>
<dbReference type="PATRIC" id="fig|1286635.3.peg.841"/>
<dbReference type="RefSeq" id="WP_006964427.1">
    <property type="nucleotide sequence ID" value="NZ_APJX01000001.1"/>
</dbReference>
<keyword evidence="4 8" id="KW-0812">Transmembrane</keyword>
<dbReference type="Proteomes" id="UP000014216">
    <property type="component" value="Unassembled WGS sequence"/>
</dbReference>
<sequence length="455" mass="49099">MLPAWLRHRLNQSHPTTLLLLSYLAAIIAGTLVLMLPPATVSGHISLINAFFTATSAVCVTGLIVVDTGSYFTLFGQGVILFLIQIGGLGIMTISVALFQVIGRKVVFQQRMAMQEVFSHTPREDIFYLLRSVLFFTLSIEAAGAVILFFYWHGTVPFTQALYNAVFHSVSAFCNAGFSRFSDSLMTGQTSLILNGTIGGQIVLGGLGFPVVYEIFSRFFMGKSGKISIQTKSVVLTTIGLTMAGILVILMSERTLVSSLGWKSGLLTSAFQSITCRTAGFNTLDIASLNTATLLFMMFLMLVGASPGSCGGGIKTTTFAVLTTYSWSRLIRRKHVNLFSKTLPDETVSKSLFVLLFSLTTICLAVFIILFIDPDHGARIPGNRQFLSFLFETVSAFGTVGLSMGVTPELTLPGKLVIIALMIIGRVGVPAITYIIVGGAPKKGLQFAEENLMIG</sequence>
<keyword evidence="10" id="KW-1185">Reference proteome</keyword>
<feature type="transmembrane region" description="Helical" evidence="8">
    <location>
        <begin position="351"/>
        <end position="372"/>
    </location>
</feature>
<dbReference type="PANTHER" id="PTHR32024:SF1">
    <property type="entry name" value="KTR SYSTEM POTASSIUM UPTAKE PROTEIN B"/>
    <property type="match status" value="1"/>
</dbReference>
<dbReference type="PANTHER" id="PTHR32024">
    <property type="entry name" value="TRK SYSTEM POTASSIUM UPTAKE PROTEIN TRKG-RELATED"/>
    <property type="match status" value="1"/>
</dbReference>
<dbReference type="GO" id="GO:0008324">
    <property type="term" value="F:monoatomic cation transmembrane transporter activity"/>
    <property type="evidence" value="ECO:0007669"/>
    <property type="project" value="InterPro"/>
</dbReference>
<keyword evidence="5 8" id="KW-1133">Transmembrane helix</keyword>
<evidence type="ECO:0000313" key="10">
    <source>
        <dbReference type="Proteomes" id="UP000014216"/>
    </source>
</evidence>
<evidence type="ECO:0000256" key="8">
    <source>
        <dbReference type="SAM" id="Phobius"/>
    </source>
</evidence>
<evidence type="ECO:0000256" key="6">
    <source>
        <dbReference type="ARBA" id="ARBA00023065"/>
    </source>
</evidence>
<evidence type="ECO:0000313" key="9">
    <source>
        <dbReference type="EMBL" id="EMS81663.1"/>
    </source>
</evidence>
<reference evidence="9 10" key="1">
    <citation type="journal article" date="2013" name="Genome Announc.">
        <title>Draft Genome Sequence of Desulfotignum phosphitoxidans DSM 13687 Strain FiPS-3.</title>
        <authorList>
            <person name="Poehlein A."/>
            <person name="Daniel R."/>
            <person name="Simeonova D.D."/>
        </authorList>
    </citation>
    <scope>NUCLEOTIDE SEQUENCE [LARGE SCALE GENOMIC DNA]</scope>
    <source>
        <strain evidence="9 10">DSM 13687</strain>
    </source>
</reference>
<dbReference type="GO" id="GO:0030001">
    <property type="term" value="P:metal ion transport"/>
    <property type="evidence" value="ECO:0007669"/>
    <property type="project" value="UniProtKB-ARBA"/>
</dbReference>
<dbReference type="GO" id="GO:0005886">
    <property type="term" value="C:plasma membrane"/>
    <property type="evidence" value="ECO:0007669"/>
    <property type="project" value="UniProtKB-SubCell"/>
</dbReference>
<feature type="transmembrane region" description="Helical" evidence="8">
    <location>
        <begin position="192"/>
        <end position="213"/>
    </location>
</feature>
<keyword evidence="6" id="KW-0406">Ion transport</keyword>
<accession>S0G2T1</accession>
<feature type="transmembrane region" description="Helical" evidence="8">
    <location>
        <begin position="384"/>
        <end position="404"/>
    </location>
</feature>
<feature type="transmembrane region" description="Helical" evidence="8">
    <location>
        <begin position="416"/>
        <end position="437"/>
    </location>
</feature>
<dbReference type="AlphaFoldDB" id="S0G2T1"/>
<dbReference type="InterPro" id="IPR003445">
    <property type="entry name" value="Cat_transpt"/>
</dbReference>
<dbReference type="EMBL" id="APJX01000001">
    <property type="protein sequence ID" value="EMS81663.1"/>
    <property type="molecule type" value="Genomic_DNA"/>
</dbReference>
<evidence type="ECO:0000256" key="4">
    <source>
        <dbReference type="ARBA" id="ARBA00022692"/>
    </source>
</evidence>
<evidence type="ECO:0000256" key="7">
    <source>
        <dbReference type="ARBA" id="ARBA00023136"/>
    </source>
</evidence>
<evidence type="ECO:0000256" key="5">
    <source>
        <dbReference type="ARBA" id="ARBA00022989"/>
    </source>
</evidence>
<feature type="transmembrane region" description="Helical" evidence="8">
    <location>
        <begin position="47"/>
        <end position="66"/>
    </location>
</feature>
<feature type="transmembrane region" description="Helical" evidence="8">
    <location>
        <begin position="234"/>
        <end position="252"/>
    </location>
</feature>
<feature type="transmembrane region" description="Helical" evidence="8">
    <location>
        <begin position="20"/>
        <end position="40"/>
    </location>
</feature>
<comment type="caution">
    <text evidence="9">The sequence shown here is derived from an EMBL/GenBank/DDBJ whole genome shotgun (WGS) entry which is preliminary data.</text>
</comment>
<evidence type="ECO:0000256" key="1">
    <source>
        <dbReference type="ARBA" id="ARBA00004651"/>
    </source>
</evidence>
<protein>
    <submittedName>
        <fullName evidence="9">Ktr system potassium uptake protein B</fullName>
    </submittedName>
</protein>
<keyword evidence="3" id="KW-1003">Cell membrane</keyword>
<proteinExistence type="predicted"/>
<dbReference type="Pfam" id="PF02386">
    <property type="entry name" value="TrkH"/>
    <property type="match status" value="1"/>
</dbReference>